<evidence type="ECO:0000256" key="2">
    <source>
        <dbReference type="SAM" id="MobiDB-lite"/>
    </source>
</evidence>
<evidence type="ECO:0000313" key="3">
    <source>
        <dbReference type="EMBL" id="KAL3314620.1"/>
    </source>
</evidence>
<proteinExistence type="predicted"/>
<feature type="region of interest" description="Disordered" evidence="2">
    <location>
        <begin position="212"/>
        <end position="273"/>
    </location>
</feature>
<reference evidence="3 4" key="1">
    <citation type="submission" date="2024-11" db="EMBL/GenBank/DDBJ databases">
        <title>Adaptive evolution of stress response genes in parasites aligns with host niche diversity.</title>
        <authorList>
            <person name="Hahn C."/>
            <person name="Resl P."/>
        </authorList>
    </citation>
    <scope>NUCLEOTIDE SEQUENCE [LARGE SCALE GENOMIC DNA]</scope>
    <source>
        <strain evidence="3">EGGRZ-B1_66</strain>
        <tissue evidence="3">Body</tissue>
    </source>
</reference>
<keyword evidence="1" id="KW-0175">Coiled coil</keyword>
<comment type="caution">
    <text evidence="3">The sequence shown here is derived from an EMBL/GenBank/DDBJ whole genome shotgun (WGS) entry which is preliminary data.</text>
</comment>
<accession>A0ABD2Q515</accession>
<dbReference type="EMBL" id="JBJKFK010000946">
    <property type="protein sequence ID" value="KAL3314620.1"/>
    <property type="molecule type" value="Genomic_DNA"/>
</dbReference>
<feature type="compositionally biased region" description="Polar residues" evidence="2">
    <location>
        <begin position="238"/>
        <end position="268"/>
    </location>
</feature>
<evidence type="ECO:0000256" key="1">
    <source>
        <dbReference type="SAM" id="Coils"/>
    </source>
</evidence>
<keyword evidence="4" id="KW-1185">Reference proteome</keyword>
<sequence>MIHRTHSITVTMTMSDRRKKALEEEERRVKVKKKAIFEAQLVCSANQHRIQAERARKIEEKKRLAEERMRKAEEKRKALEKKEREKNLLKLEKSNVRSRPQVRNQERPIIRSKSMGSKVISTAATTSFAGSIGSNAGQKLLGFGSSTPRAVCIPLGTPRLRSSGKKPLQGGVLTNSFCHNRLTTEPSFRNHTIGGRTGKLVAQHYKIEFTKDLDRARQRNTSSSESSSFKKNEKMANNLVNGSKSLATRNVTRSASNPSKNYLKTQPAASDKKGGEFQALYHNGFAVELKKKPSQVEVPQPQQDEEAYRLKMLDMRRQARYRREQEVLDEEKT</sequence>
<feature type="coiled-coil region" evidence="1">
    <location>
        <begin position="55"/>
        <end position="99"/>
    </location>
</feature>
<organism evidence="3 4">
    <name type="scientific">Cichlidogyrus casuarinus</name>
    <dbReference type="NCBI Taxonomy" id="1844966"/>
    <lineage>
        <taxon>Eukaryota</taxon>
        <taxon>Metazoa</taxon>
        <taxon>Spiralia</taxon>
        <taxon>Lophotrochozoa</taxon>
        <taxon>Platyhelminthes</taxon>
        <taxon>Monogenea</taxon>
        <taxon>Monopisthocotylea</taxon>
        <taxon>Dactylogyridea</taxon>
        <taxon>Ancyrocephalidae</taxon>
        <taxon>Cichlidogyrus</taxon>
    </lineage>
</organism>
<protein>
    <submittedName>
        <fullName evidence="3">Uncharacterized protein</fullName>
    </submittedName>
</protein>
<gene>
    <name evidence="3" type="ORF">Ciccas_006764</name>
</gene>
<dbReference type="AlphaFoldDB" id="A0ABD2Q515"/>
<name>A0ABD2Q515_9PLAT</name>
<dbReference type="Proteomes" id="UP001626550">
    <property type="component" value="Unassembled WGS sequence"/>
</dbReference>
<evidence type="ECO:0000313" key="4">
    <source>
        <dbReference type="Proteomes" id="UP001626550"/>
    </source>
</evidence>